<reference evidence="1" key="1">
    <citation type="submission" date="2021-01" db="EMBL/GenBank/DDBJ databases">
        <title>Whole genome shotgun sequence of Virgisporangium aurantiacum NBRC 16421.</title>
        <authorList>
            <person name="Komaki H."/>
            <person name="Tamura T."/>
        </authorList>
    </citation>
    <scope>NUCLEOTIDE SEQUENCE</scope>
    <source>
        <strain evidence="1">NBRC 16421</strain>
    </source>
</reference>
<dbReference type="AlphaFoldDB" id="A0A8J3ZJQ1"/>
<sequence length="216" mass="24031">MPTDTGRRYERFQADLIAYGIPVLQSWMYSGHIFKLTAGRGYPLAPTPDELEELSNDLQVREELANMTVALALPRFREALLRGGWRVDGGASLTSYFMGTCLSVFPNEFRSHRAARTRWRRAHRLEATYLAPAAGCDPGPDVVVPGTLEICDNLAHLDHLTAAVVALRLDGHSHGETAELLDLPSARVVEGILYRWRTKQKRRMAGMDGGDTDVAR</sequence>
<name>A0A8J3ZJQ1_9ACTN</name>
<organism evidence="1 2">
    <name type="scientific">Virgisporangium aurantiacum</name>
    <dbReference type="NCBI Taxonomy" id="175570"/>
    <lineage>
        <taxon>Bacteria</taxon>
        <taxon>Bacillati</taxon>
        <taxon>Actinomycetota</taxon>
        <taxon>Actinomycetes</taxon>
        <taxon>Micromonosporales</taxon>
        <taxon>Micromonosporaceae</taxon>
        <taxon>Virgisporangium</taxon>
    </lineage>
</organism>
<proteinExistence type="predicted"/>
<comment type="caution">
    <text evidence="1">The sequence shown here is derived from an EMBL/GenBank/DDBJ whole genome shotgun (WGS) entry which is preliminary data.</text>
</comment>
<accession>A0A8J3ZJQ1</accession>
<dbReference type="RefSeq" id="WP_204015117.1">
    <property type="nucleotide sequence ID" value="NZ_BOPG01000149.1"/>
</dbReference>
<dbReference type="EMBL" id="BOPG01000149">
    <property type="protein sequence ID" value="GIJ65011.1"/>
    <property type="molecule type" value="Genomic_DNA"/>
</dbReference>
<dbReference type="Proteomes" id="UP000612585">
    <property type="component" value="Unassembled WGS sequence"/>
</dbReference>
<keyword evidence="2" id="KW-1185">Reference proteome</keyword>
<evidence type="ECO:0000313" key="2">
    <source>
        <dbReference type="Proteomes" id="UP000612585"/>
    </source>
</evidence>
<protein>
    <submittedName>
        <fullName evidence="1">Uncharacterized protein</fullName>
    </submittedName>
</protein>
<gene>
    <name evidence="1" type="ORF">Vau01_125270</name>
</gene>
<evidence type="ECO:0000313" key="1">
    <source>
        <dbReference type="EMBL" id="GIJ65011.1"/>
    </source>
</evidence>